<keyword evidence="2" id="KW-1185">Reference proteome</keyword>
<organism evidence="1 2">
    <name type="scientific">Flavobacterium akiainvivens</name>
    <dbReference type="NCBI Taxonomy" id="1202724"/>
    <lineage>
        <taxon>Bacteria</taxon>
        <taxon>Pseudomonadati</taxon>
        <taxon>Bacteroidota</taxon>
        <taxon>Flavobacteriia</taxon>
        <taxon>Flavobacteriales</taxon>
        <taxon>Flavobacteriaceae</taxon>
        <taxon>Flavobacterium</taxon>
    </lineage>
</organism>
<dbReference type="Proteomes" id="UP000037755">
    <property type="component" value="Unassembled WGS sequence"/>
</dbReference>
<dbReference type="RefSeq" id="WP_054406100.1">
    <property type="nucleotide sequence ID" value="NZ_FOYA01000004.1"/>
</dbReference>
<dbReference type="PATRIC" id="fig|1202724.3.peg.527"/>
<evidence type="ECO:0000313" key="2">
    <source>
        <dbReference type="Proteomes" id="UP000037755"/>
    </source>
</evidence>
<protein>
    <submittedName>
        <fullName evidence="1">Uncharacterized protein</fullName>
    </submittedName>
</protein>
<sequence>MQFTVPKGDLQKADELLTLIKKYASKYDLESNNEDGDVYKISFKDEEDEDAFKVQSIELLRMNE</sequence>
<proteinExistence type="predicted"/>
<dbReference type="EMBL" id="LIYD01000005">
    <property type="protein sequence ID" value="KOS05041.1"/>
    <property type="molecule type" value="Genomic_DNA"/>
</dbReference>
<comment type="caution">
    <text evidence="1">The sequence shown here is derived from an EMBL/GenBank/DDBJ whole genome shotgun (WGS) entry which is preliminary data.</text>
</comment>
<name>A0A0M8MF99_9FLAO</name>
<reference evidence="1 2" key="1">
    <citation type="submission" date="2015-08" db="EMBL/GenBank/DDBJ databases">
        <title>Whole genome sequence of Flavobacterium akiainvivens IK-1T, from decaying Wikstroemia oahuensis, an endemic Hawaiian shrub.</title>
        <authorList>
            <person name="Wan X."/>
            <person name="Hou S."/>
            <person name="Saito J."/>
            <person name="Donachie S."/>
        </authorList>
    </citation>
    <scope>NUCLEOTIDE SEQUENCE [LARGE SCALE GENOMIC DNA]</scope>
    <source>
        <strain evidence="1 2">IK-1</strain>
    </source>
</reference>
<dbReference type="AlphaFoldDB" id="A0A0M8MF99"/>
<evidence type="ECO:0000313" key="1">
    <source>
        <dbReference type="EMBL" id="KOS05041.1"/>
    </source>
</evidence>
<accession>A0A0M8MF99</accession>
<gene>
    <name evidence="1" type="ORF">AM493_02570</name>
</gene>